<feature type="compositionally biased region" description="Low complexity" evidence="1">
    <location>
        <begin position="257"/>
        <end position="274"/>
    </location>
</feature>
<evidence type="ECO:0000313" key="2">
    <source>
        <dbReference type="EMBL" id="GAA1549399.1"/>
    </source>
</evidence>
<keyword evidence="3" id="KW-1185">Reference proteome</keyword>
<gene>
    <name evidence="2" type="ORF">GCM10009691_24880</name>
</gene>
<reference evidence="2 3" key="1">
    <citation type="journal article" date="2019" name="Int. J. Syst. Evol. Microbiol.">
        <title>The Global Catalogue of Microorganisms (GCM) 10K type strain sequencing project: providing services to taxonomists for standard genome sequencing and annotation.</title>
        <authorList>
            <consortium name="The Broad Institute Genomics Platform"/>
            <consortium name="The Broad Institute Genome Sequencing Center for Infectious Disease"/>
            <person name="Wu L."/>
            <person name="Ma J."/>
        </authorList>
    </citation>
    <scope>NUCLEOTIDE SEQUENCE [LARGE SCALE GENOMIC DNA]</scope>
    <source>
        <strain evidence="2 3">JCM 13319</strain>
    </source>
</reference>
<feature type="region of interest" description="Disordered" evidence="1">
    <location>
        <begin position="257"/>
        <end position="308"/>
    </location>
</feature>
<accession>A0ABN2BXZ7</accession>
<dbReference type="Proteomes" id="UP001501791">
    <property type="component" value="Unassembled WGS sequence"/>
</dbReference>
<sequence length="308" mass="34019">MEFTDPYEIDVPPGTRHVGDGPFWAPGETVTWSFRRFDFDRDHAEVRRPMRVIEDGPDGAVLWLAGGTETRDTRIVGWEDSNPHDVPLSARFRPLAEAPRRINVPGSWRGLGVLKIVPPRVPFSVWVLLKPGAEGEGSDGAISSLWYVNLEATHRRMDDAVFTSDHILDITFPLEHEPLHGSSGREANGDVSLNPNGAVFKDVDELAAAANYGAWPREWSDIIRRNGSELLDHLGEFRWAFDPKWETKARELVAGATDGSAGSASAGSTSADSVSKAKLGAAETQVSESSRKQEHHRVRDGCYDKDRI</sequence>
<dbReference type="EMBL" id="BAAALY010000012">
    <property type="protein sequence ID" value="GAA1549399.1"/>
    <property type="molecule type" value="Genomic_DNA"/>
</dbReference>
<dbReference type="RefSeq" id="WP_346036310.1">
    <property type="nucleotide sequence ID" value="NZ_BAAALY010000012.1"/>
</dbReference>
<evidence type="ECO:0000256" key="1">
    <source>
        <dbReference type="SAM" id="MobiDB-lite"/>
    </source>
</evidence>
<organism evidence="2 3">
    <name type="scientific">Brevibacterium picturae</name>
    <dbReference type="NCBI Taxonomy" id="260553"/>
    <lineage>
        <taxon>Bacteria</taxon>
        <taxon>Bacillati</taxon>
        <taxon>Actinomycetota</taxon>
        <taxon>Actinomycetes</taxon>
        <taxon>Micrococcales</taxon>
        <taxon>Brevibacteriaceae</taxon>
        <taxon>Brevibacterium</taxon>
    </lineage>
</organism>
<protein>
    <submittedName>
        <fullName evidence="2">DUF402 domain-containing protein</fullName>
    </submittedName>
</protein>
<name>A0ABN2BXZ7_9MICO</name>
<comment type="caution">
    <text evidence="2">The sequence shown here is derived from an EMBL/GenBank/DDBJ whole genome shotgun (WGS) entry which is preliminary data.</text>
</comment>
<dbReference type="InterPro" id="IPR035930">
    <property type="entry name" value="FomD-like_sf"/>
</dbReference>
<proteinExistence type="predicted"/>
<dbReference type="SUPFAM" id="SSF159234">
    <property type="entry name" value="FomD-like"/>
    <property type="match status" value="1"/>
</dbReference>
<dbReference type="Gene3D" id="2.40.380.10">
    <property type="entry name" value="FomD-like"/>
    <property type="match status" value="1"/>
</dbReference>
<feature type="compositionally biased region" description="Basic and acidic residues" evidence="1">
    <location>
        <begin position="289"/>
        <end position="308"/>
    </location>
</feature>
<evidence type="ECO:0000313" key="3">
    <source>
        <dbReference type="Proteomes" id="UP001501791"/>
    </source>
</evidence>